<evidence type="ECO:0008006" key="3">
    <source>
        <dbReference type="Google" id="ProtNLM"/>
    </source>
</evidence>
<dbReference type="AlphaFoldDB" id="A0AAV5TXU2"/>
<proteinExistence type="predicted"/>
<protein>
    <recommendedName>
        <fullName evidence="3">Secreted protein</fullName>
    </recommendedName>
</protein>
<gene>
    <name evidence="1" type="ORF">PENTCL1PPCAC_21474</name>
</gene>
<reference evidence="1" key="1">
    <citation type="submission" date="2023-10" db="EMBL/GenBank/DDBJ databases">
        <title>Genome assembly of Pristionchus species.</title>
        <authorList>
            <person name="Yoshida K."/>
            <person name="Sommer R.J."/>
        </authorList>
    </citation>
    <scope>NUCLEOTIDE SEQUENCE</scope>
    <source>
        <strain evidence="1">RS0144</strain>
    </source>
</reference>
<accession>A0AAV5TXU2</accession>
<keyword evidence="2" id="KW-1185">Reference proteome</keyword>
<sequence>MLPLLLLSLPLHEPAELIGALSGVYDVRLVLVHAVEQLLGDTFDGGEQGEFRIEIRIGGTQEVVFLMAQFLLQHLLGSPVLPFHLRYRVLVKIVEESIEVHPARGRLVQSGGHCDGGLVVTELSGRLEPGCGGARRGPAGISSGE</sequence>
<name>A0AAV5TXU2_9BILA</name>
<comment type="caution">
    <text evidence="1">The sequence shown here is derived from an EMBL/GenBank/DDBJ whole genome shotgun (WGS) entry which is preliminary data.</text>
</comment>
<evidence type="ECO:0000313" key="2">
    <source>
        <dbReference type="Proteomes" id="UP001432027"/>
    </source>
</evidence>
<dbReference type="Proteomes" id="UP001432027">
    <property type="component" value="Unassembled WGS sequence"/>
</dbReference>
<dbReference type="EMBL" id="BTSX01000005">
    <property type="protein sequence ID" value="GMS99299.1"/>
    <property type="molecule type" value="Genomic_DNA"/>
</dbReference>
<organism evidence="1 2">
    <name type="scientific">Pristionchus entomophagus</name>
    <dbReference type="NCBI Taxonomy" id="358040"/>
    <lineage>
        <taxon>Eukaryota</taxon>
        <taxon>Metazoa</taxon>
        <taxon>Ecdysozoa</taxon>
        <taxon>Nematoda</taxon>
        <taxon>Chromadorea</taxon>
        <taxon>Rhabditida</taxon>
        <taxon>Rhabditina</taxon>
        <taxon>Diplogasteromorpha</taxon>
        <taxon>Diplogasteroidea</taxon>
        <taxon>Neodiplogasteridae</taxon>
        <taxon>Pristionchus</taxon>
    </lineage>
</organism>
<evidence type="ECO:0000313" key="1">
    <source>
        <dbReference type="EMBL" id="GMS99299.1"/>
    </source>
</evidence>